<keyword evidence="3" id="KW-0862">Zinc</keyword>
<feature type="compositionally biased region" description="Basic and acidic residues" evidence="5">
    <location>
        <begin position="100"/>
        <end position="113"/>
    </location>
</feature>
<dbReference type="PANTHER" id="PTHR23164:SF29">
    <property type="entry name" value="E3 UBIQUITIN-PROTEIN LIGASE PIB1"/>
    <property type="match status" value="1"/>
</dbReference>
<evidence type="ECO:0000256" key="1">
    <source>
        <dbReference type="ARBA" id="ARBA00022723"/>
    </source>
</evidence>
<dbReference type="SUPFAM" id="SSF48371">
    <property type="entry name" value="ARM repeat"/>
    <property type="match status" value="3"/>
</dbReference>
<dbReference type="Gene3D" id="1.25.10.10">
    <property type="entry name" value="Leucine-rich Repeat Variant"/>
    <property type="match status" value="3"/>
</dbReference>
<evidence type="ECO:0008006" key="10">
    <source>
        <dbReference type="Google" id="ProtNLM"/>
    </source>
</evidence>
<keyword evidence="9" id="KW-1185">Reference proteome</keyword>
<feature type="domain" description="WW" evidence="6">
    <location>
        <begin position="6"/>
        <end position="34"/>
    </location>
</feature>
<dbReference type="CDD" id="cd00201">
    <property type="entry name" value="WW"/>
    <property type="match status" value="2"/>
</dbReference>
<name>A0A8K1FFF7_PYTOL</name>
<keyword evidence="2 4" id="KW-0863">Zinc-finger</keyword>
<protein>
    <recommendedName>
        <fullName evidence="10">HECT-type E3 ubiquitin transferase</fullName>
    </recommendedName>
</protein>
<evidence type="ECO:0000256" key="5">
    <source>
        <dbReference type="SAM" id="MobiDB-lite"/>
    </source>
</evidence>
<dbReference type="Gene3D" id="3.30.40.10">
    <property type="entry name" value="Zinc/RING finger domain, C3HC4 (zinc finger)"/>
    <property type="match status" value="1"/>
</dbReference>
<dbReference type="Gene3D" id="2.20.70.10">
    <property type="match status" value="2"/>
</dbReference>
<dbReference type="SMART" id="SM00456">
    <property type="entry name" value="WW"/>
    <property type="match status" value="2"/>
</dbReference>
<dbReference type="EMBL" id="SPLM01000144">
    <property type="protein sequence ID" value="TMW57617.1"/>
    <property type="molecule type" value="Genomic_DNA"/>
</dbReference>
<evidence type="ECO:0000256" key="4">
    <source>
        <dbReference type="PROSITE-ProRule" id="PRU00091"/>
    </source>
</evidence>
<dbReference type="Proteomes" id="UP000794436">
    <property type="component" value="Unassembled WGS sequence"/>
</dbReference>
<gene>
    <name evidence="8" type="ORF">Poli38472_003542</name>
</gene>
<dbReference type="InterPro" id="IPR013083">
    <property type="entry name" value="Znf_RING/FYVE/PHD"/>
</dbReference>
<feature type="domain" description="FYVE-type" evidence="7">
    <location>
        <begin position="219"/>
        <end position="281"/>
    </location>
</feature>
<evidence type="ECO:0000259" key="6">
    <source>
        <dbReference type="PROSITE" id="PS50020"/>
    </source>
</evidence>
<dbReference type="InterPro" id="IPR036020">
    <property type="entry name" value="WW_dom_sf"/>
</dbReference>
<dbReference type="PROSITE" id="PS50178">
    <property type="entry name" value="ZF_FYVE"/>
    <property type="match status" value="1"/>
</dbReference>
<keyword evidence="1" id="KW-0479">Metal-binding</keyword>
<dbReference type="Pfam" id="PF01363">
    <property type="entry name" value="FYVE"/>
    <property type="match status" value="1"/>
</dbReference>
<evidence type="ECO:0000259" key="7">
    <source>
        <dbReference type="PROSITE" id="PS50178"/>
    </source>
</evidence>
<evidence type="ECO:0000256" key="3">
    <source>
        <dbReference type="ARBA" id="ARBA00022833"/>
    </source>
</evidence>
<dbReference type="SMART" id="SM00064">
    <property type="entry name" value="FYVE"/>
    <property type="match status" value="1"/>
</dbReference>
<dbReference type="InterPro" id="IPR016024">
    <property type="entry name" value="ARM-type_fold"/>
</dbReference>
<dbReference type="InterPro" id="IPR001202">
    <property type="entry name" value="WW_dom"/>
</dbReference>
<reference evidence="8" key="1">
    <citation type="submission" date="2019-03" db="EMBL/GenBank/DDBJ databases">
        <title>Long read genome sequence of the mycoparasitic Pythium oligandrum ATCC 38472 isolated from sugarbeet rhizosphere.</title>
        <authorList>
            <person name="Gaulin E."/>
        </authorList>
    </citation>
    <scope>NUCLEOTIDE SEQUENCE</scope>
    <source>
        <strain evidence="8">ATCC 38472_TT</strain>
    </source>
</reference>
<dbReference type="PANTHER" id="PTHR23164">
    <property type="entry name" value="EARLY ENDOSOME ANTIGEN 1"/>
    <property type="match status" value="1"/>
</dbReference>
<feature type="domain" description="WW" evidence="6">
    <location>
        <begin position="35"/>
        <end position="68"/>
    </location>
</feature>
<feature type="region of interest" description="Disordered" evidence="5">
    <location>
        <begin position="1841"/>
        <end position="1860"/>
    </location>
</feature>
<evidence type="ECO:0000256" key="2">
    <source>
        <dbReference type="ARBA" id="ARBA00022771"/>
    </source>
</evidence>
<accession>A0A8K1FFF7</accession>
<evidence type="ECO:0000313" key="9">
    <source>
        <dbReference type="Proteomes" id="UP000794436"/>
    </source>
</evidence>
<proteinExistence type="predicted"/>
<dbReference type="Pfam" id="PF00397">
    <property type="entry name" value="WW"/>
    <property type="match status" value="2"/>
</dbReference>
<evidence type="ECO:0000313" key="8">
    <source>
        <dbReference type="EMBL" id="TMW57617.1"/>
    </source>
</evidence>
<feature type="region of interest" description="Disordered" evidence="5">
    <location>
        <begin position="66"/>
        <end position="171"/>
    </location>
</feature>
<dbReference type="InterPro" id="IPR000306">
    <property type="entry name" value="Znf_FYVE"/>
</dbReference>
<dbReference type="InterPro" id="IPR011989">
    <property type="entry name" value="ARM-like"/>
</dbReference>
<dbReference type="PROSITE" id="PS01159">
    <property type="entry name" value="WW_DOMAIN_1"/>
    <property type="match status" value="2"/>
</dbReference>
<sequence>MAARVGWERVRDSHGRVFYVNHLTRETSWSLPTNDPLPPGWQEMKDGDGRVYFVDHTTRTTTWLDPRVTASGPNGVAAANGARHRRTPSPKANGAGDGYDAGRRPGRPDRKPTPYEGLGRVVDPRPPYEDDVDASSLTIGLPQKYQDGEEDSRARQLSEDEESDLELPSSSIVPPAKEESAVGLKPAASLDAISESSTANSLMEPFTPLRQYFIPTLADDSTSNCTHCNTKFGVLRRRHHCRLCGNVFCGDCTQNKAKLPLLGTGYEQKVSVCMRCTRNVQASDFYTIVGLRRLIADPATTATDRREQLIQLSSALKIGREETMNGMGLHRIAQLNDVEAAGGIGSFSELLKTDDVETQRIVLELLANLMALENGAGNDLSAGEAFAQSGACKTLVKLMESKTPPPDTPLRTDVDRKCLRLLFHIARSVACQNSLRLAGCGAILRNLLASESPAPLEIRIEAARCLKKYVVENGQNIKELVENDGIPILCGLLGEFTALRSDSISDGIAGSVEPFDVALESILSTLCECLHIGEISGNSNLRGAALIPPSSISYFIEILQRADHRSRMLAFQVLLQVSQESTLLQSVVKQDDFMNEMIRLLDDEEDCSIASQILCGLCATAASADDTERRDEALRVLHERQVLELAVQYLKTCVVGPNQFTGEINFQKSLLGIVKSYSESSTAYADQICEWECAPILSAFLMARKPTLVPYCAQALMNLAEHRPSIFVDLVESNASDFFQRLLQTPPDENRFSALRYFRAVIESGRVIADGVLDTLFVLASGRDPKLKAGSLKLLAQVTGIELIDHISHALPEFESDRKKLIDRFGEKAASPACFPSLMTILASDDENLETKTHALKCLRIAVDGGFEQNVKMIDQGMLRGFCSCLRRWTEVETRDDDLKIVSGAVLKLLYLVLVSSVSHVATLVGDHVKNVVTSVTEFLVADPDRLHEGVGIVRVFIGHRVWKDCFLAEYAVDSATTGLEFLQTLVKSLPDVASYTTEEDGQLFDDTFFILEEFIKEISNAAVVNMVISASLHVSLLELLLHHDRNESPHIVVRTLELLNSLLQTRRIRLLVLEAGDALGSVVEIYEDTTKQYDDLSPEQQSISKLSGQAIVHLSSDPLEFRKTLYDHRSVLPAAIITNILSSIELVSDIAEEIVSNLVDSDFATCPLWVDMVESADLDRLYRVMVAAKRRPVRVTIARKMTEIMFADATKLEASLNEEERSTLVTMLIDFLVDADPRTSVVAILALALLLRNGQDFNEAQMERIAVEGAISLVYWMQKGTERHQDNAVNIIHDGITTPAIIAKFYEQLSDEAIQRDITFLTVMGQQIVDIKISANPEGVFRRTTLLTGFLKTVKYADLPDDAKELIVEMSEYLATLLKGKKRPELEYFPRLLECLTHQAQTEVLGQKLVKKNAIESLVELLDELKEDESEVGVIVRGKGQVVLRLLYAYNIQRLVAANGVDNMIEIMTVEEPTADDKQELLGFFDVVLECGPTGLKALMETSRFVPSLERGFGFAIHDIESEEAGDESWLEESSLELTCRMCVLVFDLAKTRFARDQIFQKSQLLEPILRVMNSISAVYDDANVFKDLSTGVKQKLQNTLRVGLPFLECAIACVEEAVEEEDKLVKIGQQIFDIMAQILKTITVHQGIQLYIFACQGISALYHNDEICAGIPVEKTTEVTELLQMQIESALKSFKYSVDAMVAIVDVAVDLVTIPVKTKWLDAPWLVDLALHIVTTVSDLNQEVDISRVISLLAKVCRNSKSRAYIYEHKTYSQLVTALSVLGVQSQWESTSLTALKILSYLGEDLPAVRDVSQTQSTRFAGRMLRNASTVAGFEVGEGQSEFGDASPSNEDGRSVTSNDDGTVFPCDSCRKSVLVPIGSDLMDVACPHCQASPAIKRVPAASPARSQSSTTSVEDVVRSSFAIREINSSRSPVSSNLDVKDTKVVSCGHCSKHLIVKSSATAVKCPSCQGVSKLSTTTTQEVMRCQNCNTLLSLPAGAKAYKCMKCLQTTRLS</sequence>
<dbReference type="OrthoDB" id="3045089at2759"/>
<dbReference type="SUPFAM" id="SSF51045">
    <property type="entry name" value="WW domain"/>
    <property type="match status" value="2"/>
</dbReference>
<organism evidence="8 9">
    <name type="scientific">Pythium oligandrum</name>
    <name type="common">Mycoparasitic fungus</name>
    <dbReference type="NCBI Taxonomy" id="41045"/>
    <lineage>
        <taxon>Eukaryota</taxon>
        <taxon>Sar</taxon>
        <taxon>Stramenopiles</taxon>
        <taxon>Oomycota</taxon>
        <taxon>Peronosporomycetes</taxon>
        <taxon>Pythiales</taxon>
        <taxon>Pythiaceae</taxon>
        <taxon>Pythium</taxon>
    </lineage>
</organism>
<dbReference type="InterPro" id="IPR017455">
    <property type="entry name" value="Znf_FYVE-rel"/>
</dbReference>
<dbReference type="PROSITE" id="PS50020">
    <property type="entry name" value="WW_DOMAIN_2"/>
    <property type="match status" value="2"/>
</dbReference>
<feature type="compositionally biased region" description="Polar residues" evidence="5">
    <location>
        <begin position="1849"/>
        <end position="1860"/>
    </location>
</feature>
<dbReference type="GO" id="GO:0008270">
    <property type="term" value="F:zinc ion binding"/>
    <property type="evidence" value="ECO:0007669"/>
    <property type="project" value="UniProtKB-KW"/>
</dbReference>
<dbReference type="CDD" id="cd00065">
    <property type="entry name" value="FYVE_like_SF"/>
    <property type="match status" value="1"/>
</dbReference>
<comment type="caution">
    <text evidence="8">The sequence shown here is derived from an EMBL/GenBank/DDBJ whole genome shotgun (WGS) entry which is preliminary data.</text>
</comment>
<dbReference type="SUPFAM" id="SSF57903">
    <property type="entry name" value="FYVE/PHD zinc finger"/>
    <property type="match status" value="1"/>
</dbReference>
<dbReference type="InterPro" id="IPR011011">
    <property type="entry name" value="Znf_FYVE_PHD"/>
</dbReference>